<proteinExistence type="predicted"/>
<dbReference type="RefSeq" id="WP_148073376.1">
    <property type="nucleotide sequence ID" value="NZ_CP042913.1"/>
</dbReference>
<gene>
    <name evidence="1" type="ORF">Pr1d_20550</name>
</gene>
<dbReference type="AlphaFoldDB" id="A0A5B9QKW4"/>
<dbReference type="KEGG" id="bgok:Pr1d_20550"/>
<dbReference type="EMBL" id="CP042913">
    <property type="protein sequence ID" value="QEG34771.1"/>
    <property type="molecule type" value="Genomic_DNA"/>
</dbReference>
<evidence type="ECO:0000313" key="1">
    <source>
        <dbReference type="EMBL" id="QEG34771.1"/>
    </source>
</evidence>
<organism evidence="1 2">
    <name type="scientific">Bythopirellula goksoeyrii</name>
    <dbReference type="NCBI Taxonomy" id="1400387"/>
    <lineage>
        <taxon>Bacteria</taxon>
        <taxon>Pseudomonadati</taxon>
        <taxon>Planctomycetota</taxon>
        <taxon>Planctomycetia</taxon>
        <taxon>Pirellulales</taxon>
        <taxon>Lacipirellulaceae</taxon>
        <taxon>Bythopirellula</taxon>
    </lineage>
</organism>
<reference evidence="1 2" key="1">
    <citation type="submission" date="2019-08" db="EMBL/GenBank/DDBJ databases">
        <title>Deep-cultivation of Planctomycetes and their phenomic and genomic characterization uncovers novel biology.</title>
        <authorList>
            <person name="Wiegand S."/>
            <person name="Jogler M."/>
            <person name="Boedeker C."/>
            <person name="Pinto D."/>
            <person name="Vollmers J."/>
            <person name="Rivas-Marin E."/>
            <person name="Kohn T."/>
            <person name="Peeters S.H."/>
            <person name="Heuer A."/>
            <person name="Rast P."/>
            <person name="Oberbeckmann S."/>
            <person name="Bunk B."/>
            <person name="Jeske O."/>
            <person name="Meyerdierks A."/>
            <person name="Storesund J.E."/>
            <person name="Kallscheuer N."/>
            <person name="Luecker S."/>
            <person name="Lage O.M."/>
            <person name="Pohl T."/>
            <person name="Merkel B.J."/>
            <person name="Hornburger P."/>
            <person name="Mueller R.-W."/>
            <person name="Bruemmer F."/>
            <person name="Labrenz M."/>
            <person name="Spormann A.M."/>
            <person name="Op den Camp H."/>
            <person name="Overmann J."/>
            <person name="Amann R."/>
            <person name="Jetten M.S.M."/>
            <person name="Mascher T."/>
            <person name="Medema M.H."/>
            <person name="Devos D.P."/>
            <person name="Kaster A.-K."/>
            <person name="Ovreas L."/>
            <person name="Rohde M."/>
            <person name="Galperin M.Y."/>
            <person name="Jogler C."/>
        </authorList>
    </citation>
    <scope>NUCLEOTIDE SEQUENCE [LARGE SCALE GENOMIC DNA]</scope>
    <source>
        <strain evidence="1 2">Pr1d</strain>
    </source>
</reference>
<protein>
    <submittedName>
        <fullName evidence="1">Uncharacterized protein</fullName>
    </submittedName>
</protein>
<dbReference type="OrthoDB" id="285738at2"/>
<evidence type="ECO:0000313" key="2">
    <source>
        <dbReference type="Proteomes" id="UP000323917"/>
    </source>
</evidence>
<sequence>MNSPQPPRPVGRPRVLADPIKRREVCSLIGVGAGYDEAARHVGCTVATIRNEASRDAEFAAQLTSAETTAGLTPLRAMRSAVSTDWRAAAWLLERTCPERYARRKPESLSPSEVRALLDEVASIMADESMDEAHLERMRSRLDELQKARFGQYRSGLQGDPTPKSAEERWYEKWQRELERDLAAVGFDASQNNVSAAEVKTAIAGIEAYDRSSEAEEAEQAQGILFQKLQKSLKEKIP</sequence>
<keyword evidence="2" id="KW-1185">Reference proteome</keyword>
<accession>A0A5B9QKW4</accession>
<name>A0A5B9QKW4_9BACT</name>
<dbReference type="Proteomes" id="UP000323917">
    <property type="component" value="Chromosome"/>
</dbReference>